<dbReference type="PROSITE" id="PS50893">
    <property type="entry name" value="ABC_TRANSPORTER_2"/>
    <property type="match status" value="1"/>
</dbReference>
<evidence type="ECO:0000256" key="6">
    <source>
        <dbReference type="ARBA" id="ARBA00022741"/>
    </source>
</evidence>
<dbReference type="InterPro" id="IPR003593">
    <property type="entry name" value="AAA+_ATPase"/>
</dbReference>
<dbReference type="FunFam" id="3.40.50.300:FF:000589">
    <property type="entry name" value="ABC transporter, ATP-binding subunit"/>
    <property type="match status" value="1"/>
</dbReference>
<dbReference type="Proteomes" id="UP000287243">
    <property type="component" value="Chromosome"/>
</dbReference>
<evidence type="ECO:0000256" key="7">
    <source>
        <dbReference type="ARBA" id="ARBA00022840"/>
    </source>
</evidence>
<keyword evidence="7" id="KW-0067">ATP-binding</keyword>
<reference evidence="11 12" key="1">
    <citation type="submission" date="2017-01" db="EMBL/GenBank/DDBJ databases">
        <title>First insights into the biology of 'candidatus Vampirococcus archaeovorus'.</title>
        <authorList>
            <person name="Kizina J."/>
            <person name="Jordan S."/>
            <person name="Stueber K."/>
            <person name="Reinhardt R."/>
            <person name="Harder J."/>
        </authorList>
    </citation>
    <scope>NUCLEOTIDE SEQUENCE [LARGE SCALE GENOMIC DNA]</scope>
    <source>
        <strain evidence="11 12">LiM</strain>
    </source>
</reference>
<dbReference type="PANTHER" id="PTHR42711:SF5">
    <property type="entry name" value="ABC TRANSPORTER ATP-BINDING PROTEIN NATA"/>
    <property type="match status" value="1"/>
</dbReference>
<evidence type="ECO:0000256" key="9">
    <source>
        <dbReference type="ARBA" id="ARBA00023136"/>
    </source>
</evidence>
<comment type="subcellular location">
    <subcellularLocation>
        <location evidence="1">Cell membrane</location>
    </subcellularLocation>
</comment>
<keyword evidence="9" id="KW-0472">Membrane</keyword>
<protein>
    <submittedName>
        <fullName evidence="11">ABC transporter</fullName>
    </submittedName>
</protein>
<dbReference type="InterPro" id="IPR017871">
    <property type="entry name" value="ABC_transporter-like_CS"/>
</dbReference>
<organism evidence="11 12">
    <name type="scientific">Velamenicoccus archaeovorus</name>
    <dbReference type="NCBI Taxonomy" id="1930593"/>
    <lineage>
        <taxon>Bacteria</taxon>
        <taxon>Pseudomonadati</taxon>
        <taxon>Candidatus Omnitrophota</taxon>
        <taxon>Candidatus Velamenicoccus</taxon>
    </lineage>
</organism>
<keyword evidence="8" id="KW-1278">Translocase</keyword>
<evidence type="ECO:0000256" key="3">
    <source>
        <dbReference type="ARBA" id="ARBA00022448"/>
    </source>
</evidence>
<dbReference type="SUPFAM" id="SSF52540">
    <property type="entry name" value="P-loop containing nucleoside triphosphate hydrolases"/>
    <property type="match status" value="1"/>
</dbReference>
<gene>
    <name evidence="11" type="ORF">BU251_00455</name>
</gene>
<dbReference type="GO" id="GO:0016887">
    <property type="term" value="F:ATP hydrolysis activity"/>
    <property type="evidence" value="ECO:0007669"/>
    <property type="project" value="InterPro"/>
</dbReference>
<feature type="domain" description="ABC transporter" evidence="10">
    <location>
        <begin position="13"/>
        <end position="243"/>
    </location>
</feature>
<dbReference type="EMBL" id="CP019384">
    <property type="protein sequence ID" value="QAT17956.1"/>
    <property type="molecule type" value="Genomic_DNA"/>
</dbReference>
<evidence type="ECO:0000313" key="11">
    <source>
        <dbReference type="EMBL" id="QAT17956.1"/>
    </source>
</evidence>
<dbReference type="SMART" id="SM00382">
    <property type="entry name" value="AAA"/>
    <property type="match status" value="1"/>
</dbReference>
<dbReference type="PANTHER" id="PTHR42711">
    <property type="entry name" value="ABC TRANSPORTER ATP-BINDING PROTEIN"/>
    <property type="match status" value="1"/>
</dbReference>
<dbReference type="GO" id="GO:0005524">
    <property type="term" value="F:ATP binding"/>
    <property type="evidence" value="ECO:0007669"/>
    <property type="project" value="UniProtKB-KW"/>
</dbReference>
<dbReference type="Gene3D" id="3.40.50.300">
    <property type="entry name" value="P-loop containing nucleotide triphosphate hydrolases"/>
    <property type="match status" value="1"/>
</dbReference>
<accession>A0A410P6X2</accession>
<evidence type="ECO:0000256" key="5">
    <source>
        <dbReference type="ARBA" id="ARBA00022475"/>
    </source>
</evidence>
<evidence type="ECO:0000313" key="12">
    <source>
        <dbReference type="Proteomes" id="UP000287243"/>
    </source>
</evidence>
<dbReference type="InterPro" id="IPR050763">
    <property type="entry name" value="ABC_transporter_ATP-binding"/>
</dbReference>
<dbReference type="Pfam" id="PF00005">
    <property type="entry name" value="ABC_tran"/>
    <property type="match status" value="1"/>
</dbReference>
<proteinExistence type="inferred from homology"/>
<dbReference type="KEGG" id="vai:BU251_00455"/>
<dbReference type="GO" id="GO:0005886">
    <property type="term" value="C:plasma membrane"/>
    <property type="evidence" value="ECO:0007669"/>
    <property type="project" value="UniProtKB-SubCell"/>
</dbReference>
<dbReference type="PROSITE" id="PS00211">
    <property type="entry name" value="ABC_TRANSPORTER_1"/>
    <property type="match status" value="1"/>
</dbReference>
<dbReference type="InterPro" id="IPR003439">
    <property type="entry name" value="ABC_transporter-like_ATP-bd"/>
</dbReference>
<keyword evidence="4" id="KW-0536">Nodulation</keyword>
<keyword evidence="6" id="KW-0547">Nucleotide-binding</keyword>
<keyword evidence="5" id="KW-1003">Cell membrane</keyword>
<comment type="similarity">
    <text evidence="2">Belongs to the ABC transporter superfamily.</text>
</comment>
<sequence length="311" mass="35057">MTSVDSSTAPPAIRARQLTKNFGETAAVSGIDFDVRPHECFGLLGPNGAGKTTTVRMIHCFIPPTAGLLEVLGLDVRRQPSRIKARLGVCPQENNLDPDLNVWDNLRVFARYFDITGPDVEKRCEELLHFIGLYHRRKAAIEELSGGMKRRLMMIRSLLNKPELLILDEPTTGLDPQARHQIWETIIQVKRQGTSVVLTTHYMDEAEHLCDRLLIMDQGRIVQEGSPRQLVAKNVGRHVVEISSAEPPVVRALRDMHLSFEASATHCYVFTEDGVAAYRLLVDRFGEEHCLLRMANLEDVFLKVTGRDLRD</sequence>
<evidence type="ECO:0000256" key="1">
    <source>
        <dbReference type="ARBA" id="ARBA00004236"/>
    </source>
</evidence>
<dbReference type="OrthoDB" id="9788837at2"/>
<evidence type="ECO:0000256" key="2">
    <source>
        <dbReference type="ARBA" id="ARBA00005417"/>
    </source>
</evidence>
<dbReference type="InterPro" id="IPR027417">
    <property type="entry name" value="P-loop_NTPase"/>
</dbReference>
<evidence type="ECO:0000256" key="8">
    <source>
        <dbReference type="ARBA" id="ARBA00022967"/>
    </source>
</evidence>
<name>A0A410P6X2_VELA1</name>
<keyword evidence="12" id="KW-1185">Reference proteome</keyword>
<dbReference type="AlphaFoldDB" id="A0A410P6X2"/>
<evidence type="ECO:0000256" key="4">
    <source>
        <dbReference type="ARBA" id="ARBA00022458"/>
    </source>
</evidence>
<evidence type="ECO:0000259" key="10">
    <source>
        <dbReference type="PROSITE" id="PS50893"/>
    </source>
</evidence>
<keyword evidence="3" id="KW-0813">Transport</keyword>